<feature type="domain" description="PEP-utilising enzyme mobile" evidence="4">
    <location>
        <begin position="397"/>
        <end position="467"/>
    </location>
</feature>
<dbReference type="InterPro" id="IPR006319">
    <property type="entry name" value="PEP_synth"/>
</dbReference>
<dbReference type="Proteomes" id="UP000565078">
    <property type="component" value="Unassembled WGS sequence"/>
</dbReference>
<dbReference type="InterPro" id="IPR008279">
    <property type="entry name" value="PEP-util_enz_mobile_dom"/>
</dbReference>
<protein>
    <recommendedName>
        <fullName evidence="4">PEP-utilising enzyme mobile domain-containing protein</fullName>
    </recommendedName>
</protein>
<dbReference type="GO" id="GO:0005524">
    <property type="term" value="F:ATP binding"/>
    <property type="evidence" value="ECO:0007669"/>
    <property type="project" value="UniProtKB-KW"/>
</dbReference>
<keyword evidence="2" id="KW-0547">Nucleotide-binding</keyword>
<organism evidence="5 6">
    <name type="scientific">Candidatus Iainarchaeum sp</name>
    <dbReference type="NCBI Taxonomy" id="3101447"/>
    <lineage>
        <taxon>Archaea</taxon>
        <taxon>Candidatus Iainarchaeota</taxon>
        <taxon>Candidatus Iainarchaeia</taxon>
        <taxon>Candidatus Iainarchaeales</taxon>
        <taxon>Candidatus Iainarchaeaceae</taxon>
        <taxon>Candidatus Iainarchaeum</taxon>
    </lineage>
</organism>
<evidence type="ECO:0000259" key="4">
    <source>
        <dbReference type="Pfam" id="PF00391"/>
    </source>
</evidence>
<dbReference type="InterPro" id="IPR018274">
    <property type="entry name" value="PEP_util_AS"/>
</dbReference>
<evidence type="ECO:0000313" key="6">
    <source>
        <dbReference type="Proteomes" id="UP000565078"/>
    </source>
</evidence>
<evidence type="ECO:0000256" key="1">
    <source>
        <dbReference type="ARBA" id="ARBA00007837"/>
    </source>
</evidence>
<dbReference type="PROSITE" id="PS00370">
    <property type="entry name" value="PEP_ENZYMES_PHOS_SITE"/>
    <property type="match status" value="1"/>
</dbReference>
<comment type="similarity">
    <text evidence="1">Belongs to the PEP-utilizing enzyme family.</text>
</comment>
<reference evidence="6" key="1">
    <citation type="journal article" date="2020" name="bioRxiv">
        <title>A rank-normalized archaeal taxonomy based on genome phylogeny resolves widespread incomplete and uneven classifications.</title>
        <authorList>
            <person name="Rinke C."/>
            <person name="Chuvochina M."/>
            <person name="Mussig A.J."/>
            <person name="Chaumeil P.-A."/>
            <person name="Waite D.W."/>
            <person name="Whitman W.B."/>
            <person name="Parks D.H."/>
            <person name="Hugenholtz P."/>
        </authorList>
    </citation>
    <scope>NUCLEOTIDE SEQUENCE [LARGE SCALE GENOMIC DNA]</scope>
</reference>
<accession>A0A7J4IZ18</accession>
<evidence type="ECO:0000256" key="3">
    <source>
        <dbReference type="ARBA" id="ARBA00022840"/>
    </source>
</evidence>
<dbReference type="SUPFAM" id="SSF52009">
    <property type="entry name" value="Phosphohistidine domain"/>
    <property type="match status" value="1"/>
</dbReference>
<name>A0A7J4IZ18_9ARCH</name>
<dbReference type="InterPro" id="IPR036637">
    <property type="entry name" value="Phosphohistidine_dom_sf"/>
</dbReference>
<evidence type="ECO:0000256" key="2">
    <source>
        <dbReference type="ARBA" id="ARBA00022741"/>
    </source>
</evidence>
<proteinExistence type="inferred from homology"/>
<dbReference type="PANTHER" id="PTHR43030">
    <property type="entry name" value="PHOSPHOENOLPYRUVATE SYNTHASE"/>
    <property type="match status" value="1"/>
</dbReference>
<dbReference type="AlphaFoldDB" id="A0A7J4IZ18"/>
<sequence length="474" mass="54449">MENDEWFIWERQARLHSLFLPLEAAMEPLRKYFGYSLPDTTVIFQGSIVKWLNRMEPLKALGRKMIDFYSVAQNLQKFESDLEAEQEKLEAIFRKIDSMQFNSLEDRELFNVYSQFRKQYLAWYRLDWLVEPISMASEDCLREIGVDRRKISIITLPAKDSFSKRELKDMLSIAARKKEGENAESLLDEHATKYFWARNSYYSTQVLGKEYFKKELVDILAKYPDSAKYLSELERADNEALEKKKALISGLALGEKEMALVELVSCFVWVQDYRKEHIMRANHYLDLLLNEIGRRKGFSKIEMAYTLPRDMPKIADGLLKKSDLKARMKNCLIIWKEFHDDYLIFTGAEAQRRAKQVFAERAFAHGLLEIQGLSANTGRRTGRAFVTMSPKEAEKLTAGDILVTSMTSPDFIEGMRKAAAIATDEGGITSHAAILARELGVPCVVGTKIATKAIKTGDRIEVDGNHGFVRKLEN</sequence>
<dbReference type="GO" id="GO:0008986">
    <property type="term" value="F:pyruvate, water dikinase activity"/>
    <property type="evidence" value="ECO:0007669"/>
    <property type="project" value="InterPro"/>
</dbReference>
<comment type="caution">
    <text evidence="5">The sequence shown here is derived from an EMBL/GenBank/DDBJ whole genome shotgun (WGS) entry which is preliminary data.</text>
</comment>
<dbReference type="Pfam" id="PF00391">
    <property type="entry name" value="PEP-utilizers"/>
    <property type="match status" value="1"/>
</dbReference>
<evidence type="ECO:0000313" key="5">
    <source>
        <dbReference type="EMBL" id="HIH10090.1"/>
    </source>
</evidence>
<dbReference type="EMBL" id="DUGC01000085">
    <property type="protein sequence ID" value="HIH10090.1"/>
    <property type="molecule type" value="Genomic_DNA"/>
</dbReference>
<gene>
    <name evidence="5" type="ORF">HA254_05485</name>
</gene>
<dbReference type="PANTHER" id="PTHR43030:SF1">
    <property type="entry name" value="PHOSPHOENOLPYRUVATE SYNTHASE"/>
    <property type="match status" value="1"/>
</dbReference>
<keyword evidence="3" id="KW-0067">ATP-binding</keyword>
<dbReference type="Gene3D" id="3.50.30.10">
    <property type="entry name" value="Phosphohistidine domain"/>
    <property type="match status" value="1"/>
</dbReference>